<gene>
    <name evidence="1" type="ORF">MVEN_02202400</name>
</gene>
<organism evidence="1 2">
    <name type="scientific">Mycena venus</name>
    <dbReference type="NCBI Taxonomy" id="2733690"/>
    <lineage>
        <taxon>Eukaryota</taxon>
        <taxon>Fungi</taxon>
        <taxon>Dikarya</taxon>
        <taxon>Basidiomycota</taxon>
        <taxon>Agaricomycotina</taxon>
        <taxon>Agaricomycetes</taxon>
        <taxon>Agaricomycetidae</taxon>
        <taxon>Agaricales</taxon>
        <taxon>Marasmiineae</taxon>
        <taxon>Mycenaceae</taxon>
        <taxon>Mycena</taxon>
    </lineage>
</organism>
<dbReference type="AlphaFoldDB" id="A0A8H6X775"/>
<comment type="caution">
    <text evidence="1">The sequence shown here is derived from an EMBL/GenBank/DDBJ whole genome shotgun (WGS) entry which is preliminary data.</text>
</comment>
<dbReference type="OrthoDB" id="3060356at2759"/>
<sequence>MGPSRTFCASAVSSNRGSRLSSMTCVQSASREECFCVANTTHDAFAHRKMRNRLTLGLRRKQRRKRVETVVSYLDIEEAQYNAELEKYNMGHIDGDVIQPTLRDLAKAPGIQWDELVSDISEGVALMSLWDGLS</sequence>
<evidence type="ECO:0000313" key="1">
    <source>
        <dbReference type="EMBL" id="KAF7335489.1"/>
    </source>
</evidence>
<accession>A0A8H6X775</accession>
<proteinExistence type="predicted"/>
<evidence type="ECO:0000313" key="2">
    <source>
        <dbReference type="Proteomes" id="UP000620124"/>
    </source>
</evidence>
<dbReference type="Proteomes" id="UP000620124">
    <property type="component" value="Unassembled WGS sequence"/>
</dbReference>
<reference evidence="1" key="1">
    <citation type="submission" date="2020-05" db="EMBL/GenBank/DDBJ databases">
        <title>Mycena genomes resolve the evolution of fungal bioluminescence.</title>
        <authorList>
            <person name="Tsai I.J."/>
        </authorList>
    </citation>
    <scope>NUCLEOTIDE SEQUENCE</scope>
    <source>
        <strain evidence="1">CCC161011</strain>
    </source>
</reference>
<protein>
    <submittedName>
        <fullName evidence="1">Uncharacterized protein</fullName>
    </submittedName>
</protein>
<dbReference type="EMBL" id="JACAZI010000024">
    <property type="protein sequence ID" value="KAF7335489.1"/>
    <property type="molecule type" value="Genomic_DNA"/>
</dbReference>
<name>A0A8H6X775_9AGAR</name>
<keyword evidence="2" id="KW-1185">Reference proteome</keyword>